<dbReference type="Gene3D" id="3.40.50.2300">
    <property type="match status" value="1"/>
</dbReference>
<dbReference type="InterPro" id="IPR032474">
    <property type="entry name" value="Argonaute_N"/>
</dbReference>
<dbReference type="SUPFAM" id="SSF101690">
    <property type="entry name" value="PAZ domain"/>
    <property type="match status" value="1"/>
</dbReference>
<dbReference type="AlphaFoldDB" id="A0ABD1S0Y9"/>
<evidence type="ECO:0000259" key="8">
    <source>
        <dbReference type="PROSITE" id="PS50821"/>
    </source>
</evidence>
<dbReference type="Gene3D" id="3.30.420.10">
    <property type="entry name" value="Ribonuclease H-like superfamily/Ribonuclease H"/>
    <property type="match status" value="1"/>
</dbReference>
<dbReference type="SMART" id="SM00950">
    <property type="entry name" value="Piwi"/>
    <property type="match status" value="1"/>
</dbReference>
<dbReference type="Proteomes" id="UP001604277">
    <property type="component" value="Unassembled WGS sequence"/>
</dbReference>
<dbReference type="Pfam" id="PF02171">
    <property type="entry name" value="Piwi"/>
    <property type="match status" value="1"/>
</dbReference>
<dbReference type="InterPro" id="IPR014811">
    <property type="entry name" value="ArgoL1"/>
</dbReference>
<proteinExistence type="inferred from homology"/>
<dbReference type="FunFam" id="3.30.420.10:FF:000091">
    <property type="entry name" value="Protein argonaute 3"/>
    <property type="match status" value="1"/>
</dbReference>
<evidence type="ECO:0000259" key="9">
    <source>
        <dbReference type="PROSITE" id="PS50822"/>
    </source>
</evidence>
<dbReference type="Gene3D" id="2.170.260.10">
    <property type="entry name" value="paz domain"/>
    <property type="match status" value="1"/>
</dbReference>
<evidence type="ECO:0000256" key="6">
    <source>
        <dbReference type="ARBA" id="ARBA00023274"/>
    </source>
</evidence>
<keyword evidence="5" id="KW-0943">RNA-mediated gene silencing</keyword>
<dbReference type="GO" id="GO:0051607">
    <property type="term" value="P:defense response to virus"/>
    <property type="evidence" value="ECO:0007669"/>
    <property type="project" value="UniProtKB-ARBA"/>
</dbReference>
<dbReference type="SMART" id="SM01163">
    <property type="entry name" value="DUF1785"/>
    <property type="match status" value="1"/>
</dbReference>
<evidence type="ECO:0000256" key="3">
    <source>
        <dbReference type="ARBA" id="ARBA00022845"/>
    </source>
</evidence>
<evidence type="ECO:0000256" key="5">
    <source>
        <dbReference type="ARBA" id="ARBA00023158"/>
    </source>
</evidence>
<dbReference type="Pfam" id="PF16486">
    <property type="entry name" value="ArgoN"/>
    <property type="match status" value="1"/>
</dbReference>
<accession>A0ABD1S0Y9</accession>
<feature type="region of interest" description="Disordered" evidence="7">
    <location>
        <begin position="54"/>
        <end position="76"/>
    </location>
</feature>
<dbReference type="InterPro" id="IPR032472">
    <property type="entry name" value="ArgoL2"/>
</dbReference>
<dbReference type="CDD" id="cd04657">
    <property type="entry name" value="Piwi_ago-like"/>
    <property type="match status" value="1"/>
</dbReference>
<dbReference type="Pfam" id="PF16488">
    <property type="entry name" value="ArgoL2"/>
    <property type="match status" value="1"/>
</dbReference>
<dbReference type="InterPro" id="IPR003100">
    <property type="entry name" value="PAZ_dom"/>
</dbReference>
<protein>
    <submittedName>
        <fullName evidence="10">Protein argonaute 6</fullName>
    </submittedName>
</protein>
<dbReference type="Pfam" id="PF08699">
    <property type="entry name" value="ArgoL1"/>
    <property type="match status" value="1"/>
</dbReference>
<keyword evidence="11" id="KW-1185">Reference proteome</keyword>
<keyword evidence="6" id="KW-0687">Ribonucleoprotein</keyword>
<name>A0ABD1S0Y9_9LAMI</name>
<feature type="domain" description="Piwi" evidence="9">
    <location>
        <begin position="608"/>
        <end position="916"/>
    </location>
</feature>
<feature type="compositionally biased region" description="Basic and acidic residues" evidence="7">
    <location>
        <begin position="54"/>
        <end position="65"/>
    </location>
</feature>
<dbReference type="InterPro" id="IPR036085">
    <property type="entry name" value="PAZ_dom_sf"/>
</dbReference>
<evidence type="ECO:0000256" key="1">
    <source>
        <dbReference type="ARBA" id="ARBA00008201"/>
    </source>
</evidence>
<dbReference type="GO" id="GO:0031047">
    <property type="term" value="P:regulatory ncRNA-mediated gene silencing"/>
    <property type="evidence" value="ECO:0007669"/>
    <property type="project" value="UniProtKB-KW"/>
</dbReference>
<dbReference type="InterPro" id="IPR012337">
    <property type="entry name" value="RNaseH-like_sf"/>
</dbReference>
<dbReference type="FunFam" id="2.170.260.10:FF:000008">
    <property type="entry name" value="Protein argonaute 7"/>
    <property type="match status" value="1"/>
</dbReference>
<organism evidence="10 11">
    <name type="scientific">Forsythia ovata</name>
    <dbReference type="NCBI Taxonomy" id="205694"/>
    <lineage>
        <taxon>Eukaryota</taxon>
        <taxon>Viridiplantae</taxon>
        <taxon>Streptophyta</taxon>
        <taxon>Embryophyta</taxon>
        <taxon>Tracheophyta</taxon>
        <taxon>Spermatophyta</taxon>
        <taxon>Magnoliopsida</taxon>
        <taxon>eudicotyledons</taxon>
        <taxon>Gunneridae</taxon>
        <taxon>Pentapetalae</taxon>
        <taxon>asterids</taxon>
        <taxon>lamiids</taxon>
        <taxon>Lamiales</taxon>
        <taxon>Oleaceae</taxon>
        <taxon>Forsythieae</taxon>
        <taxon>Forsythia</taxon>
    </lineage>
</organism>
<dbReference type="CDD" id="cd02846">
    <property type="entry name" value="PAZ_argonaute_like"/>
    <property type="match status" value="1"/>
</dbReference>
<keyword evidence="4" id="KW-0694">RNA-binding</keyword>
<sequence>MADTDHYSRKVPQNTHFPALAIEQNRGETEKSQKCECVENFIPILHKVTYSTRKMDKAGKEKDKSPSLPPLSPNIPPNVKVEQVDLLKRSIISRPGFGTSGRHISLLTNHFKASIKNPDEIFYHYSVSIHYEDGRAVYSKGIGRKVIDKLYQTYYSELAGKRFAYDGANSLYTVGPLPKDCLGFTVILEESIGKRGGPSHNGSLSESGKRSKHSLQAKTFKVEISHATKVPLKFISFALQGAEPERVQDALKVLDIILRQEAANRGCLLVRQSFFHDDLRMFTDVGGGLTGVRGFHSSFRPNLGGLSLNMDVSTTVILTPGPVLDFLLANQNVREHCYIDWTKAKKTLKNMRIKARHNNMEFKIRGFSENPCHKQFFTLKLKNDSRGDDGGETSEITVYEYFTKHRSIELAHSAFMPCLDVGKPKRPSYLPLELCSLVPLQRYTKALSSMQKASLIEKSRQKPLDRIQVITDAVRNYCYDDNPLLTACGISIEKQLTQVDGRVLEAPKLKVGGSEDCFPCNGRWNFNNKKLFRATRIDSWALVNFSASCDISYISRELINCGRNKGIHIERPHTLIEEDSQSRIAGPVIRVERMFEQLMTKLPGPPEFLLCVLPERKNSDIYGPWKKKCLSSLGIVTQCISPIKINNQYITNVLLKINSKLGGINSLLAIEHSRCIPLIKDTPTMILGMDVSHGSPGRSDIPSIAAVVGSRSWPLISRYRAAVRTQSSKVEMIESLFKPLANGEDDGIMRELLLDFYQISNGRKPSQIVVFRDGVNDSQFAQVMNIELDQMIKAYQHLGEVDVPKFTLIVVQKNHHTKLFQAGAPGNVPPGTVVDTKVVHPTKYDFFMCSHAGMIGTSRPAHYHVLLDEIGFSPDDLQNLIHSLSYVNQRSTTASSTVAPVFYAHLAAHQMGQFLTFEDLSETLSSETLSGQESIPVPQLPRLHEDVAGSMFFC</sequence>
<keyword evidence="3" id="KW-0810">Translation regulation</keyword>
<evidence type="ECO:0000256" key="7">
    <source>
        <dbReference type="SAM" id="MobiDB-lite"/>
    </source>
</evidence>
<dbReference type="PROSITE" id="PS50821">
    <property type="entry name" value="PAZ"/>
    <property type="match status" value="1"/>
</dbReference>
<dbReference type="PROSITE" id="PS50822">
    <property type="entry name" value="PIWI"/>
    <property type="match status" value="1"/>
</dbReference>
<dbReference type="GO" id="GO:0003723">
    <property type="term" value="F:RNA binding"/>
    <property type="evidence" value="ECO:0007669"/>
    <property type="project" value="UniProtKB-KW"/>
</dbReference>
<feature type="compositionally biased region" description="Pro residues" evidence="7">
    <location>
        <begin position="67"/>
        <end position="76"/>
    </location>
</feature>
<comment type="similarity">
    <text evidence="1">Belongs to the argonaute family. Ago subfamily.</text>
</comment>
<dbReference type="Pfam" id="PF02170">
    <property type="entry name" value="PAZ"/>
    <property type="match status" value="1"/>
</dbReference>
<comment type="caution">
    <text evidence="10">The sequence shown here is derived from an EMBL/GenBank/DDBJ whole genome shotgun (WGS) entry which is preliminary data.</text>
</comment>
<gene>
    <name evidence="10" type="ORF">Fot_37370</name>
</gene>
<keyword evidence="2" id="KW-0678">Repressor</keyword>
<reference evidence="11" key="1">
    <citation type="submission" date="2024-07" db="EMBL/GenBank/DDBJ databases">
        <title>Two chromosome-level genome assemblies of Korean endemic species Abeliophyllum distichum and Forsythia ovata (Oleaceae).</title>
        <authorList>
            <person name="Jang H."/>
        </authorList>
    </citation>
    <scope>NUCLEOTIDE SEQUENCE [LARGE SCALE GENOMIC DNA]</scope>
</reference>
<dbReference type="InterPro" id="IPR003165">
    <property type="entry name" value="Piwi"/>
</dbReference>
<evidence type="ECO:0000313" key="11">
    <source>
        <dbReference type="Proteomes" id="UP001604277"/>
    </source>
</evidence>
<dbReference type="InterPro" id="IPR036397">
    <property type="entry name" value="RNaseH_sf"/>
</dbReference>
<dbReference type="GO" id="GO:1990904">
    <property type="term" value="C:ribonucleoprotein complex"/>
    <property type="evidence" value="ECO:0007669"/>
    <property type="project" value="UniProtKB-KW"/>
</dbReference>
<evidence type="ECO:0000256" key="2">
    <source>
        <dbReference type="ARBA" id="ARBA00022491"/>
    </source>
</evidence>
<dbReference type="GO" id="GO:0006417">
    <property type="term" value="P:regulation of translation"/>
    <property type="evidence" value="ECO:0007669"/>
    <property type="project" value="UniProtKB-KW"/>
</dbReference>
<dbReference type="EMBL" id="JBFOLJ010000011">
    <property type="protein sequence ID" value="KAL2493613.1"/>
    <property type="molecule type" value="Genomic_DNA"/>
</dbReference>
<evidence type="ECO:0000256" key="4">
    <source>
        <dbReference type="ARBA" id="ARBA00022884"/>
    </source>
</evidence>
<feature type="domain" description="PAZ" evidence="8">
    <location>
        <begin position="322"/>
        <end position="439"/>
    </location>
</feature>
<dbReference type="InterPro" id="IPR045246">
    <property type="entry name" value="Piwi_ago-like"/>
</dbReference>
<dbReference type="SUPFAM" id="SSF53098">
    <property type="entry name" value="Ribonuclease H-like"/>
    <property type="match status" value="1"/>
</dbReference>
<dbReference type="PANTHER" id="PTHR22891">
    <property type="entry name" value="EUKARYOTIC TRANSLATION INITIATION FACTOR 2C"/>
    <property type="match status" value="1"/>
</dbReference>
<evidence type="ECO:0000313" key="10">
    <source>
        <dbReference type="EMBL" id="KAL2493613.1"/>
    </source>
</evidence>